<protein>
    <submittedName>
        <fullName evidence="2">Uncharacterized protein</fullName>
    </submittedName>
</protein>
<organism evidence="2 3">
    <name type="scientific">Portunus trituberculatus</name>
    <name type="common">Swimming crab</name>
    <name type="synonym">Neptunus trituberculatus</name>
    <dbReference type="NCBI Taxonomy" id="210409"/>
    <lineage>
        <taxon>Eukaryota</taxon>
        <taxon>Metazoa</taxon>
        <taxon>Ecdysozoa</taxon>
        <taxon>Arthropoda</taxon>
        <taxon>Crustacea</taxon>
        <taxon>Multicrustacea</taxon>
        <taxon>Malacostraca</taxon>
        <taxon>Eumalacostraca</taxon>
        <taxon>Eucarida</taxon>
        <taxon>Decapoda</taxon>
        <taxon>Pleocyemata</taxon>
        <taxon>Brachyura</taxon>
        <taxon>Eubrachyura</taxon>
        <taxon>Portunoidea</taxon>
        <taxon>Portunidae</taxon>
        <taxon>Portuninae</taxon>
        <taxon>Portunus</taxon>
    </lineage>
</organism>
<keyword evidence="3" id="KW-1185">Reference proteome</keyword>
<keyword evidence="1" id="KW-1133">Transmembrane helix</keyword>
<sequence length="66" mass="7390">MREVSGPSFTCHHQPRGDVSQVVYAGPLHLCLGFISVWVWLPAHYKGNSLAHLDRSPHDKVLVNQT</sequence>
<dbReference type="Proteomes" id="UP000324222">
    <property type="component" value="Unassembled WGS sequence"/>
</dbReference>
<dbReference type="EMBL" id="VSRR010002898">
    <property type="protein sequence ID" value="MPC33763.1"/>
    <property type="molecule type" value="Genomic_DNA"/>
</dbReference>
<evidence type="ECO:0000313" key="2">
    <source>
        <dbReference type="EMBL" id="MPC33763.1"/>
    </source>
</evidence>
<accession>A0A5B7EL48</accession>
<proteinExistence type="predicted"/>
<keyword evidence="1" id="KW-0472">Membrane</keyword>
<evidence type="ECO:0000313" key="3">
    <source>
        <dbReference type="Proteomes" id="UP000324222"/>
    </source>
</evidence>
<evidence type="ECO:0000256" key="1">
    <source>
        <dbReference type="SAM" id="Phobius"/>
    </source>
</evidence>
<comment type="caution">
    <text evidence="2">The sequence shown here is derived from an EMBL/GenBank/DDBJ whole genome shotgun (WGS) entry which is preliminary data.</text>
</comment>
<keyword evidence="1" id="KW-0812">Transmembrane</keyword>
<dbReference type="AlphaFoldDB" id="A0A5B7EL48"/>
<reference evidence="2 3" key="1">
    <citation type="submission" date="2019-05" db="EMBL/GenBank/DDBJ databases">
        <title>Another draft genome of Portunus trituberculatus and its Hox gene families provides insights of decapod evolution.</title>
        <authorList>
            <person name="Jeong J.-H."/>
            <person name="Song I."/>
            <person name="Kim S."/>
            <person name="Choi T."/>
            <person name="Kim D."/>
            <person name="Ryu S."/>
            <person name="Kim W."/>
        </authorList>
    </citation>
    <scope>NUCLEOTIDE SEQUENCE [LARGE SCALE GENOMIC DNA]</scope>
    <source>
        <tissue evidence="2">Muscle</tissue>
    </source>
</reference>
<gene>
    <name evidence="2" type="ORF">E2C01_027124</name>
</gene>
<name>A0A5B7EL48_PORTR</name>
<feature type="transmembrane region" description="Helical" evidence="1">
    <location>
        <begin position="22"/>
        <end position="41"/>
    </location>
</feature>